<name>A0A934PQT9_9SPHI</name>
<feature type="transmembrane region" description="Helical" evidence="1">
    <location>
        <begin position="84"/>
        <end position="107"/>
    </location>
</feature>
<dbReference type="EMBL" id="JAEHFW010000001">
    <property type="protein sequence ID" value="MBK0378434.1"/>
    <property type="molecule type" value="Genomic_DNA"/>
</dbReference>
<keyword evidence="1" id="KW-1133">Transmembrane helix</keyword>
<keyword evidence="1" id="KW-0812">Transmembrane</keyword>
<evidence type="ECO:0000313" key="3">
    <source>
        <dbReference type="Proteomes" id="UP000613193"/>
    </source>
</evidence>
<protein>
    <recommendedName>
        <fullName evidence="4">Potassium transporter KefB</fullName>
    </recommendedName>
</protein>
<feature type="transmembrane region" description="Helical" evidence="1">
    <location>
        <begin position="52"/>
        <end position="72"/>
    </location>
</feature>
<dbReference type="RefSeq" id="WP_200064219.1">
    <property type="nucleotide sequence ID" value="NZ_JAEHFW010000001.1"/>
</dbReference>
<evidence type="ECO:0000313" key="2">
    <source>
        <dbReference type="EMBL" id="MBK0378434.1"/>
    </source>
</evidence>
<dbReference type="Proteomes" id="UP000613193">
    <property type="component" value="Unassembled WGS sequence"/>
</dbReference>
<dbReference type="AlphaFoldDB" id="A0A934PQT9"/>
<sequence>MTQANFLSLKPVFTPVLGKRIMAGALIGLALTGFFVIGAGKGNPAWGNYWQIKPLLLTPSIGAFVGICYDITESLRKLNGWLGKVFWVLSILGYVIGMWFGLILGLAGTMWT</sequence>
<keyword evidence="1" id="KW-0472">Membrane</keyword>
<proteinExistence type="predicted"/>
<reference evidence="2" key="1">
    <citation type="submission" date="2020-12" db="EMBL/GenBank/DDBJ databases">
        <title>Bacterial novel species Mucilaginibacter sp. SD-g isolated from soil.</title>
        <authorList>
            <person name="Jung H.-Y."/>
        </authorList>
    </citation>
    <scope>NUCLEOTIDE SEQUENCE</scope>
    <source>
        <strain evidence="2">SD-g</strain>
    </source>
</reference>
<accession>A0A934PQT9</accession>
<gene>
    <name evidence="2" type="ORF">I5M19_03895</name>
</gene>
<feature type="transmembrane region" description="Helical" evidence="1">
    <location>
        <begin position="21"/>
        <end position="40"/>
    </location>
</feature>
<evidence type="ECO:0008006" key="4">
    <source>
        <dbReference type="Google" id="ProtNLM"/>
    </source>
</evidence>
<comment type="caution">
    <text evidence="2">The sequence shown here is derived from an EMBL/GenBank/DDBJ whole genome shotgun (WGS) entry which is preliminary data.</text>
</comment>
<organism evidence="2 3">
    <name type="scientific">Mucilaginibacter segetis</name>
    <dbReference type="NCBI Taxonomy" id="2793071"/>
    <lineage>
        <taxon>Bacteria</taxon>
        <taxon>Pseudomonadati</taxon>
        <taxon>Bacteroidota</taxon>
        <taxon>Sphingobacteriia</taxon>
        <taxon>Sphingobacteriales</taxon>
        <taxon>Sphingobacteriaceae</taxon>
        <taxon>Mucilaginibacter</taxon>
    </lineage>
</organism>
<evidence type="ECO:0000256" key="1">
    <source>
        <dbReference type="SAM" id="Phobius"/>
    </source>
</evidence>
<keyword evidence="3" id="KW-1185">Reference proteome</keyword>